<sequence>MTKLVLDDLKEFKTYEGIALPSGEWITITQEMINDFAKATLDFQWIHVDVEKATQYSPFKKPVAHGFMSVSLLSKMLGDLIQIKSVKMGVNYGLNKVRFPNAVLVDSKLRLNGIVAAIEEYQENGVKVTWHCSVEIEGADKPACVAEFMSIMFE</sequence>
<dbReference type="RefSeq" id="WP_091618825.1">
    <property type="nucleotide sequence ID" value="NZ_FNZN01000001.1"/>
</dbReference>
<dbReference type="EMBL" id="FNZN01000001">
    <property type="protein sequence ID" value="SEK27719.1"/>
    <property type="molecule type" value="Genomic_DNA"/>
</dbReference>
<dbReference type="CDD" id="cd03450">
    <property type="entry name" value="NodN"/>
    <property type="match status" value="1"/>
</dbReference>
<accession>A0A1H7FP25</accession>
<feature type="domain" description="MaoC-like" evidence="1">
    <location>
        <begin position="24"/>
        <end position="124"/>
    </location>
</feature>
<name>A0A1H7FP25_9FLAO</name>
<keyword evidence="3" id="KW-1185">Reference proteome</keyword>
<dbReference type="SUPFAM" id="SSF54637">
    <property type="entry name" value="Thioesterase/thiol ester dehydrase-isomerase"/>
    <property type="match status" value="1"/>
</dbReference>
<dbReference type="InterPro" id="IPR002539">
    <property type="entry name" value="MaoC-like_dom"/>
</dbReference>
<evidence type="ECO:0000259" key="1">
    <source>
        <dbReference type="Pfam" id="PF01575"/>
    </source>
</evidence>
<dbReference type="AlphaFoldDB" id="A0A1H7FP25"/>
<dbReference type="Gene3D" id="3.10.129.10">
    <property type="entry name" value="Hotdog Thioesterase"/>
    <property type="match status" value="1"/>
</dbReference>
<evidence type="ECO:0000313" key="3">
    <source>
        <dbReference type="Proteomes" id="UP000198990"/>
    </source>
</evidence>
<dbReference type="Pfam" id="PF01575">
    <property type="entry name" value="MaoC_dehydratas"/>
    <property type="match status" value="1"/>
</dbReference>
<organism evidence="2 3">
    <name type="scientific">Maribacter orientalis</name>
    <dbReference type="NCBI Taxonomy" id="228957"/>
    <lineage>
        <taxon>Bacteria</taxon>
        <taxon>Pseudomonadati</taxon>
        <taxon>Bacteroidota</taxon>
        <taxon>Flavobacteriia</taxon>
        <taxon>Flavobacteriales</taxon>
        <taxon>Flavobacteriaceae</taxon>
        <taxon>Maribacter</taxon>
    </lineage>
</organism>
<dbReference type="STRING" id="228957.SAMN04488008_101186"/>
<proteinExistence type="predicted"/>
<dbReference type="InterPro" id="IPR039375">
    <property type="entry name" value="NodN-like"/>
</dbReference>
<protein>
    <submittedName>
        <fullName evidence="2">Acyl dehydratase</fullName>
    </submittedName>
</protein>
<dbReference type="OrthoDB" id="9801735at2"/>
<gene>
    <name evidence="2" type="ORF">SAMN04488008_101186</name>
</gene>
<dbReference type="PANTHER" id="PTHR42993">
    <property type="entry name" value="MAOC-LIKE DEHYDRATASE DOMAIN-CONTAINING PROTEIN"/>
    <property type="match status" value="1"/>
</dbReference>
<evidence type="ECO:0000313" key="2">
    <source>
        <dbReference type="EMBL" id="SEK27719.1"/>
    </source>
</evidence>
<reference evidence="3" key="1">
    <citation type="submission" date="2016-10" db="EMBL/GenBank/DDBJ databases">
        <authorList>
            <person name="Varghese N."/>
            <person name="Submissions S."/>
        </authorList>
    </citation>
    <scope>NUCLEOTIDE SEQUENCE [LARGE SCALE GENOMIC DNA]</scope>
    <source>
        <strain evidence="3">DSM 16471</strain>
    </source>
</reference>
<dbReference type="PANTHER" id="PTHR42993:SF1">
    <property type="entry name" value="MAOC-LIKE DEHYDRATASE DOMAIN-CONTAINING PROTEIN"/>
    <property type="match status" value="1"/>
</dbReference>
<dbReference type="Proteomes" id="UP000198990">
    <property type="component" value="Unassembled WGS sequence"/>
</dbReference>
<dbReference type="InterPro" id="IPR029069">
    <property type="entry name" value="HotDog_dom_sf"/>
</dbReference>